<feature type="compositionally biased region" description="Basic and acidic residues" evidence="1">
    <location>
        <begin position="106"/>
        <end position="118"/>
    </location>
</feature>
<name>A0A026W0C7_OOCBI</name>
<protein>
    <submittedName>
        <fullName evidence="3">Uncharacterized protein</fullName>
    </submittedName>
</protein>
<feature type="compositionally biased region" description="Basic and acidic residues" evidence="1">
    <location>
        <begin position="872"/>
        <end position="901"/>
    </location>
</feature>
<feature type="region of interest" description="Disordered" evidence="1">
    <location>
        <begin position="240"/>
        <end position="265"/>
    </location>
</feature>
<dbReference type="AlphaFoldDB" id="A0A026W0C7"/>
<feature type="signal peptide" evidence="2">
    <location>
        <begin position="1"/>
        <end position="25"/>
    </location>
</feature>
<feature type="compositionally biased region" description="Polar residues" evidence="1">
    <location>
        <begin position="242"/>
        <end position="255"/>
    </location>
</feature>
<reference evidence="4" key="3">
    <citation type="submission" date="2018-07" db="EMBL/GenBank/DDBJ databases">
        <authorList>
            <person name="Mckenzie S.K."/>
            <person name="Kronauer D.J.C."/>
        </authorList>
    </citation>
    <scope>NUCLEOTIDE SEQUENCE</scope>
    <source>
        <strain evidence="4">Clonal line C1</strain>
    </source>
</reference>
<organism evidence="3 5">
    <name type="scientific">Ooceraea biroi</name>
    <name type="common">Clonal raider ant</name>
    <name type="synonym">Cerapachys biroi</name>
    <dbReference type="NCBI Taxonomy" id="2015173"/>
    <lineage>
        <taxon>Eukaryota</taxon>
        <taxon>Metazoa</taxon>
        <taxon>Ecdysozoa</taxon>
        <taxon>Arthropoda</taxon>
        <taxon>Hexapoda</taxon>
        <taxon>Insecta</taxon>
        <taxon>Pterygota</taxon>
        <taxon>Neoptera</taxon>
        <taxon>Endopterygota</taxon>
        <taxon>Hymenoptera</taxon>
        <taxon>Apocrita</taxon>
        <taxon>Aculeata</taxon>
        <taxon>Formicoidea</taxon>
        <taxon>Formicidae</taxon>
        <taxon>Dorylinae</taxon>
        <taxon>Ooceraea</taxon>
    </lineage>
</organism>
<feature type="chain" id="PRO_5035982596" evidence="2">
    <location>
        <begin position="26"/>
        <end position="1003"/>
    </location>
</feature>
<feature type="region of interest" description="Disordered" evidence="1">
    <location>
        <begin position="66"/>
        <end position="118"/>
    </location>
</feature>
<dbReference type="EMBL" id="QOIP01000009">
    <property type="protein sequence ID" value="RLU18561.1"/>
    <property type="molecule type" value="Genomic_DNA"/>
</dbReference>
<dbReference type="OrthoDB" id="8190309at2759"/>
<accession>A0A026W0C7</accession>
<dbReference type="Proteomes" id="UP000053097">
    <property type="component" value="Unassembled WGS sequence"/>
</dbReference>
<evidence type="ECO:0000256" key="2">
    <source>
        <dbReference type="SAM" id="SignalP"/>
    </source>
</evidence>
<evidence type="ECO:0000313" key="5">
    <source>
        <dbReference type="Proteomes" id="UP000053097"/>
    </source>
</evidence>
<dbReference type="STRING" id="2015173.A0A026W0C7"/>
<evidence type="ECO:0000313" key="3">
    <source>
        <dbReference type="EMBL" id="EZA49380.1"/>
    </source>
</evidence>
<dbReference type="Proteomes" id="UP000279307">
    <property type="component" value="Chromosome 9"/>
</dbReference>
<dbReference type="PROSITE" id="PS51257">
    <property type="entry name" value="PROKAR_LIPOPROTEIN"/>
    <property type="match status" value="1"/>
</dbReference>
<dbReference type="OMA" id="WRDSQCA"/>
<sequence>MTTMRRCQVSSLLFLVILTLGACDGELPKPSYTRTMLKVSRSLPGETEELKVRTSEGNLATLIIKRRDKPSPSSSTFLDNSKLAPKPTQNENVIASTKNFSLSESRVTDDGNDAQKKSEIRRLENAQVEQIRATFSKTSSEPKDEKTVVNRRIDEKVTFPEKDRSISGSSTIDYGNWTPLSVDGRALKQDEESREEEVEEYRNWRPLQTTLSTITEERTNYDGHGDVEFGRVEILRKVPFARSSQDQRTQRNLENPGSLDKDGEKNERALHYAYVPHKPGPRTNIGANLLKNRDGKAVPPEVIVRSEINVKAAPKRSPMSLDSDGTPVIHGTRVPDDPIDKVQVWRNARVINNKLVLPESNPTISAEPSVGPYSDSVEKEQMFQKFFKDINRRYGRNYDEEGRNVYFEWDPRNYKSETLKAEVYEPRNDYRANVHKRMLHPDGIASYPISQRYIPDSQTIAPVALKPGARAPVLQYAHPELGVQPAKILKNEKRRPDNFPENQHSFTEQRHKKKYVLNDKSIVDSYTTKNYYPNQHFYGLKRPNEPPFWVKISENLKNQFSTGVEKMSQFTRPVIDPLVEATHKISQNLGLSNGKEAQDKIGTVASGTSILIPALGLVASGAALGIGAVAVGRYLDVDVLKRSNVDALDLEHKRALEAGAYLADTSGNTNAPLYISREDIHSETNEAANESARMMRNDEGVFLVLGEDKQNAERVENRENKQMVEERDYVQTSGRRRRSLGFLDVFKIADARNSAHGKSFQRKGADAISEIVEIDVPADSGRIDITELLIPKREKGKKSDSNENTVLIVEDDPKGLPESSKPDVAEWNALGNVAKIVDDIMDDSTRKNNDRPREDRRNYSAASLALDNRSQNFEREMKRVERIESADNQRKDTGRQKRSADSDQELLDALQNLENAEVAEVAHIRGDWASTPCAKRIFCDTMIQRGSDASVLMEKKMAALLRLIQPGAAVQVSSHFEEVMNAVRRHDCSGFLCPQARPGNVFL</sequence>
<feature type="region of interest" description="Disordered" evidence="1">
    <location>
        <begin position="841"/>
        <end position="903"/>
    </location>
</feature>
<dbReference type="EMBL" id="KK107519">
    <property type="protein sequence ID" value="EZA49380.1"/>
    <property type="molecule type" value="Genomic_DNA"/>
</dbReference>
<reference evidence="3 5" key="1">
    <citation type="journal article" date="2014" name="Curr. Biol.">
        <title>The genome of the clonal raider ant Cerapachys biroi.</title>
        <authorList>
            <person name="Oxley P.R."/>
            <person name="Ji L."/>
            <person name="Fetter-Pruneda I."/>
            <person name="McKenzie S.K."/>
            <person name="Li C."/>
            <person name="Hu H."/>
            <person name="Zhang G."/>
            <person name="Kronauer D.J."/>
        </authorList>
    </citation>
    <scope>NUCLEOTIDE SEQUENCE [LARGE SCALE GENOMIC DNA]</scope>
</reference>
<keyword evidence="5" id="KW-1185">Reference proteome</keyword>
<evidence type="ECO:0000313" key="6">
    <source>
        <dbReference type="Proteomes" id="UP000279307"/>
    </source>
</evidence>
<evidence type="ECO:0000256" key="1">
    <source>
        <dbReference type="SAM" id="MobiDB-lite"/>
    </source>
</evidence>
<feature type="region of interest" description="Disordered" evidence="1">
    <location>
        <begin position="314"/>
        <end position="335"/>
    </location>
</feature>
<feature type="compositionally biased region" description="Basic and acidic residues" evidence="1">
    <location>
        <begin position="843"/>
        <end position="858"/>
    </location>
</feature>
<keyword evidence="2" id="KW-0732">Signal</keyword>
<feature type="compositionally biased region" description="Polar residues" evidence="1">
    <location>
        <begin position="87"/>
        <end position="105"/>
    </location>
</feature>
<gene>
    <name evidence="4" type="ORF">DMN91_008918</name>
    <name evidence="3" type="ORF">X777_11876</name>
</gene>
<evidence type="ECO:0000313" key="4">
    <source>
        <dbReference type="EMBL" id="RLU18561.1"/>
    </source>
</evidence>
<reference evidence="4 6" key="2">
    <citation type="journal article" date="2018" name="Genome Res.">
        <title>The genomic architecture and molecular evolution of ant odorant receptors.</title>
        <authorList>
            <person name="McKenzie S.K."/>
            <person name="Kronauer D.J.C."/>
        </authorList>
    </citation>
    <scope>NUCLEOTIDE SEQUENCE [LARGE SCALE GENOMIC DNA]</scope>
    <source>
        <strain evidence="4">Clonal line C1</strain>
    </source>
</reference>
<proteinExistence type="predicted"/>